<organism evidence="2 3">
    <name type="scientific">Neocallimastix californiae</name>
    <dbReference type="NCBI Taxonomy" id="1754190"/>
    <lineage>
        <taxon>Eukaryota</taxon>
        <taxon>Fungi</taxon>
        <taxon>Fungi incertae sedis</taxon>
        <taxon>Chytridiomycota</taxon>
        <taxon>Chytridiomycota incertae sedis</taxon>
        <taxon>Neocallimastigomycetes</taxon>
        <taxon>Neocallimastigales</taxon>
        <taxon>Neocallimastigaceae</taxon>
        <taxon>Neocallimastix</taxon>
    </lineage>
</organism>
<feature type="compositionally biased region" description="Basic and acidic residues" evidence="1">
    <location>
        <begin position="60"/>
        <end position="69"/>
    </location>
</feature>
<proteinExistence type="predicted"/>
<feature type="compositionally biased region" description="Polar residues" evidence="1">
    <location>
        <begin position="28"/>
        <end position="39"/>
    </location>
</feature>
<dbReference type="AlphaFoldDB" id="A0A1Y2DL18"/>
<evidence type="ECO:0000313" key="2">
    <source>
        <dbReference type="EMBL" id="ORY59826.1"/>
    </source>
</evidence>
<evidence type="ECO:0000313" key="3">
    <source>
        <dbReference type="Proteomes" id="UP000193920"/>
    </source>
</evidence>
<feature type="compositionally biased region" description="Polar residues" evidence="1">
    <location>
        <begin position="412"/>
        <end position="428"/>
    </location>
</feature>
<dbReference type="GO" id="GO:0006351">
    <property type="term" value="P:DNA-templated transcription"/>
    <property type="evidence" value="ECO:0007669"/>
    <property type="project" value="InterPro"/>
</dbReference>
<name>A0A1Y2DL18_9FUNG</name>
<dbReference type="Proteomes" id="UP000193920">
    <property type="component" value="Unassembled WGS sequence"/>
</dbReference>
<dbReference type="EMBL" id="MCOG01000063">
    <property type="protein sequence ID" value="ORY59826.1"/>
    <property type="molecule type" value="Genomic_DNA"/>
</dbReference>
<sequence length="651" mass="74965">MEQEENIEMVEEKDKQMEVSGAEDNGVSAENEQSGTNVETSEETEKKDSNAMDTNTGMENEEKVSTESNEENIKIVDEFQYLLERSQQLFAGLRDLPPTGSQKQWQPYFKRTFEVYTKLWKYQQQHRAVLENKEYYGLKRVEIGEIASKIAQLYYHYYLRTSETNYLQESCIFYQAIHERNYFKETSENKSSALMIKKLRYYARFIVVCLLLNHYETIKQLMEELNLLVDEYTKVFKPSDAAEWNVVITEISNFLEADKKLLPTDLDGHMLSVSSRLLIDKTPKLNKDGTPKLKLQEAILVGNHQNQMKFSELTLDMFRMLQLLEREPTSADKQNEEKKDSMQEDQPNDKTNEKNTMRRINPHKYLLHRPSFGQLMLYITTAFKEISDNSALLLFLSADGVKHIIKGEGQDNELQQGYSGGIATSTNPRKTEKTETSEQTALTHCLHPLDLVPFTRKPMFIIIDSNNSTAFKNIPKVFNAPLVSLMSPIEYPGNINDSAHSGGLFTLFLHSPIKAISFISDITEMANDKWNECKNKIKDIENYISDLYNAQATSTGNLDKSYKRFIQDDFLRQILVRYVLCCNILQFNEQFKDASHFPSCNPPLPQTIISDPQIKEKIKELITLMEVTDKYNFDDTQAATNGTNSVPQSAS</sequence>
<feature type="region of interest" description="Disordered" evidence="1">
    <location>
        <begin position="327"/>
        <end position="356"/>
    </location>
</feature>
<gene>
    <name evidence="2" type="ORF">LY90DRAFT_668791</name>
</gene>
<keyword evidence="3" id="KW-1185">Reference proteome</keyword>
<dbReference type="PANTHER" id="PTHR21243">
    <property type="entry name" value="PROTEIN SCAI"/>
    <property type="match status" value="1"/>
</dbReference>
<accession>A0A1Y2DL18</accession>
<evidence type="ECO:0008006" key="4">
    <source>
        <dbReference type="Google" id="ProtNLM"/>
    </source>
</evidence>
<dbReference type="Pfam" id="PF12070">
    <property type="entry name" value="SCAI"/>
    <property type="match status" value="1"/>
</dbReference>
<evidence type="ECO:0000256" key="1">
    <source>
        <dbReference type="SAM" id="MobiDB-lite"/>
    </source>
</evidence>
<comment type="caution">
    <text evidence="2">The sequence shown here is derived from an EMBL/GenBank/DDBJ whole genome shotgun (WGS) entry which is preliminary data.</text>
</comment>
<feature type="region of interest" description="Disordered" evidence="1">
    <location>
        <begin position="1"/>
        <end position="69"/>
    </location>
</feature>
<dbReference type="InterPro" id="IPR022709">
    <property type="entry name" value="SCAI"/>
</dbReference>
<dbReference type="GO" id="GO:0003714">
    <property type="term" value="F:transcription corepressor activity"/>
    <property type="evidence" value="ECO:0007669"/>
    <property type="project" value="InterPro"/>
</dbReference>
<dbReference type="OrthoDB" id="525027at2759"/>
<feature type="region of interest" description="Disordered" evidence="1">
    <location>
        <begin position="412"/>
        <end position="435"/>
    </location>
</feature>
<protein>
    <recommendedName>
        <fullName evidence="4">Protein SCAI</fullName>
    </recommendedName>
</protein>
<dbReference type="STRING" id="1754190.A0A1Y2DL18"/>
<reference evidence="2 3" key="1">
    <citation type="submission" date="2016-08" db="EMBL/GenBank/DDBJ databases">
        <title>A Parts List for Fungal Cellulosomes Revealed by Comparative Genomics.</title>
        <authorList>
            <consortium name="DOE Joint Genome Institute"/>
            <person name="Haitjema C.H."/>
            <person name="Gilmore S.P."/>
            <person name="Henske J.K."/>
            <person name="Solomon K.V."/>
            <person name="De Groot R."/>
            <person name="Kuo A."/>
            <person name="Mondo S.J."/>
            <person name="Salamov A.A."/>
            <person name="Labutti K."/>
            <person name="Zhao Z."/>
            <person name="Chiniquy J."/>
            <person name="Barry K."/>
            <person name="Brewer H.M."/>
            <person name="Purvine S.O."/>
            <person name="Wright A.T."/>
            <person name="Boxma B."/>
            <person name="Van Alen T."/>
            <person name="Hackstein J.H."/>
            <person name="Baker S.E."/>
            <person name="Grigoriev I.V."/>
            <person name="O'Malley M.A."/>
        </authorList>
    </citation>
    <scope>NUCLEOTIDE SEQUENCE [LARGE SCALE GENOMIC DNA]</scope>
    <source>
        <strain evidence="2 3">G1</strain>
    </source>
</reference>